<proteinExistence type="predicted"/>
<accession>A0A0V1C5M3</accession>
<dbReference type="AlphaFoldDB" id="A0A0V1C5M3"/>
<keyword evidence="3" id="KW-1185">Reference proteome</keyword>
<dbReference type="OMA" id="HNDAKRN"/>
<organism evidence="1 3">
    <name type="scientific">Trichinella britovi</name>
    <name type="common">Parasitic roundworm</name>
    <dbReference type="NCBI Taxonomy" id="45882"/>
    <lineage>
        <taxon>Eukaryota</taxon>
        <taxon>Metazoa</taxon>
        <taxon>Ecdysozoa</taxon>
        <taxon>Nematoda</taxon>
        <taxon>Enoplea</taxon>
        <taxon>Dorylaimia</taxon>
        <taxon>Trichinellida</taxon>
        <taxon>Trichinellidae</taxon>
        <taxon>Trichinella</taxon>
    </lineage>
</organism>
<sequence>MEGLTLVRERIKHYIPLAKDLLARDRKHVAKMRKVARYIMKRHQYILLLSTMHHNDAKKMMCRCCKPSSTGKHKQATHPTVTNDALLQCVRFRGQTDWNAEMSHSRTPLLMKCGKTFVDICLDKPAASAPKSLPYAVRKSIESMG</sequence>
<dbReference type="EMBL" id="JYDI01000605">
    <property type="protein sequence ID" value="KRY44392.1"/>
    <property type="molecule type" value="Genomic_DNA"/>
</dbReference>
<evidence type="ECO:0000313" key="1">
    <source>
        <dbReference type="EMBL" id="KRY44392.1"/>
    </source>
</evidence>
<protein>
    <submittedName>
        <fullName evidence="1">Uncharacterized protein</fullName>
    </submittedName>
</protein>
<dbReference type="EMBL" id="JYDI01000598">
    <property type="protein sequence ID" value="KRY44413.1"/>
    <property type="molecule type" value="Genomic_DNA"/>
</dbReference>
<comment type="caution">
    <text evidence="1">The sequence shown here is derived from an EMBL/GenBank/DDBJ whole genome shotgun (WGS) entry which is preliminary data.</text>
</comment>
<reference evidence="1 3" key="1">
    <citation type="submission" date="2015-01" db="EMBL/GenBank/DDBJ databases">
        <title>Evolution of Trichinella species and genotypes.</title>
        <authorList>
            <person name="Korhonen P.K."/>
            <person name="Edoardo P."/>
            <person name="Giuseppe L.R."/>
            <person name="Gasser R.B."/>
        </authorList>
    </citation>
    <scope>NUCLEOTIDE SEQUENCE [LARGE SCALE GENOMIC DNA]</scope>
    <source>
        <strain evidence="1">ISS120</strain>
    </source>
</reference>
<name>A0A0V1C5M3_TRIBR</name>
<gene>
    <name evidence="1" type="ORF">T03_11651</name>
    <name evidence="2" type="ORF">T03_2168</name>
</gene>
<evidence type="ECO:0000313" key="2">
    <source>
        <dbReference type="EMBL" id="KRY44413.1"/>
    </source>
</evidence>
<evidence type="ECO:0000313" key="3">
    <source>
        <dbReference type="Proteomes" id="UP000054653"/>
    </source>
</evidence>
<dbReference type="Proteomes" id="UP000054653">
    <property type="component" value="Unassembled WGS sequence"/>
</dbReference>